<evidence type="ECO:0000259" key="17">
    <source>
        <dbReference type="PROSITE" id="PS51296"/>
    </source>
</evidence>
<dbReference type="InterPro" id="IPR017941">
    <property type="entry name" value="Rieske_2Fe-2S"/>
</dbReference>
<dbReference type="Proteomes" id="UP000242875">
    <property type="component" value="Unassembled WGS sequence"/>
</dbReference>
<comment type="catalytic activity">
    <reaction evidence="15">
        <text>cholesterol + NADH + O2 + H(+) = 7-dehydrocholesterol + NAD(+) + 2 H2O</text>
        <dbReference type="Rhea" id="RHEA:51644"/>
        <dbReference type="ChEBI" id="CHEBI:15377"/>
        <dbReference type="ChEBI" id="CHEBI:15378"/>
        <dbReference type="ChEBI" id="CHEBI:15379"/>
        <dbReference type="ChEBI" id="CHEBI:16113"/>
        <dbReference type="ChEBI" id="CHEBI:17759"/>
        <dbReference type="ChEBI" id="CHEBI:57540"/>
        <dbReference type="ChEBI" id="CHEBI:57945"/>
        <dbReference type="EC" id="1.14.19.21"/>
    </reaction>
    <physiologicalReaction direction="left-to-right" evidence="15">
        <dbReference type="Rhea" id="RHEA:51645"/>
    </physiologicalReaction>
</comment>
<organism evidence="18 19">
    <name type="scientific">Bifiguratus adelaidae</name>
    <dbReference type="NCBI Taxonomy" id="1938954"/>
    <lineage>
        <taxon>Eukaryota</taxon>
        <taxon>Fungi</taxon>
        <taxon>Fungi incertae sedis</taxon>
        <taxon>Mucoromycota</taxon>
        <taxon>Mucoromycotina</taxon>
        <taxon>Endogonomycetes</taxon>
        <taxon>Endogonales</taxon>
        <taxon>Endogonales incertae sedis</taxon>
        <taxon>Bifiguratus</taxon>
    </lineage>
</organism>
<gene>
    <name evidence="18" type="ORF">BZG36_04279</name>
</gene>
<evidence type="ECO:0000256" key="2">
    <source>
        <dbReference type="ARBA" id="ARBA00004370"/>
    </source>
</evidence>
<evidence type="ECO:0000256" key="13">
    <source>
        <dbReference type="ARBA" id="ARBA00025729"/>
    </source>
</evidence>
<keyword evidence="11" id="KW-0472">Membrane</keyword>
<evidence type="ECO:0000256" key="12">
    <source>
        <dbReference type="ARBA" id="ARBA00025712"/>
    </source>
</evidence>
<dbReference type="GO" id="GO:0051537">
    <property type="term" value="F:2 iron, 2 sulfur cluster binding"/>
    <property type="evidence" value="ECO:0007669"/>
    <property type="project" value="UniProtKB-KW"/>
</dbReference>
<dbReference type="GO" id="GO:0170056">
    <property type="term" value="F:cholesterol 7-desaturase [NAD(P)H] activity"/>
    <property type="evidence" value="ECO:0007669"/>
    <property type="project" value="UniProtKB-EC"/>
</dbReference>
<dbReference type="PROSITE" id="PS51296">
    <property type="entry name" value="RIESKE"/>
    <property type="match status" value="1"/>
</dbReference>
<dbReference type="EMBL" id="MVBO01000140">
    <property type="protein sequence ID" value="OZJ02605.1"/>
    <property type="molecule type" value="Genomic_DNA"/>
</dbReference>
<comment type="subcellular location">
    <subcellularLocation>
        <location evidence="2">Membrane</location>
    </subcellularLocation>
</comment>
<dbReference type="InterPro" id="IPR050584">
    <property type="entry name" value="Cholesterol_7-desaturase"/>
</dbReference>
<protein>
    <recommendedName>
        <fullName evidence="14">cholesterol 7-desaturase</fullName>
        <ecNumber evidence="14">1.14.19.21</ecNumber>
    </recommendedName>
</protein>
<sequence>MNVSSLWYSPDYMLVSASFSKSHDAYAAFTTAVVLRLVAKSPELVLLAVSVYLLRPVYRFFFSPFDYKVTRQVKNEIHGIDANDIGVTAMGIQAVNRLRKQVGKIPPAYPRYAWFTLCFAHDLPHPGSMLRVNVLGKNLLVFRGSSDPSKVYTMDAYCPHLGADLGGGKVVKVVKECEDGSKVTKDCIECPFHKWAFSGEGECEHIPYEEKIPRGANVKTYLTYEANDMIYMWNDTETQPAWYPMSFEVMDRKEMTYHGHSEHYITAHIQELPENGADLQHIFQLHGPMMGAFINSWNATWEPQPAPDEHNFKMEVVHTIGFNHNGKTYTIPFIPHSVSHTTQNGPGQTYHEFDFLGGLWKIMVVATVTPMAPLLQRATFAVYGSRWAPRWFCKFILSAFLEQVERDIPIWNHKKYEHHPILGKSEGTILKYRRWFRQFYSEEDLAENGDSALTANNGLEW</sequence>
<keyword evidence="7" id="KW-1133">Transmembrane helix</keyword>
<comment type="caution">
    <text evidence="18">The sequence shown here is derived from an EMBL/GenBank/DDBJ whole genome shotgun (WGS) entry which is preliminary data.</text>
</comment>
<evidence type="ECO:0000313" key="18">
    <source>
        <dbReference type="EMBL" id="OZJ02605.1"/>
    </source>
</evidence>
<dbReference type="CDD" id="cd03469">
    <property type="entry name" value="Rieske_RO_Alpha_N"/>
    <property type="match status" value="1"/>
</dbReference>
<comment type="cofactor">
    <cofactor evidence="1">
        <name>Fe cation</name>
        <dbReference type="ChEBI" id="CHEBI:24875"/>
    </cofactor>
</comment>
<dbReference type="GO" id="GO:0046872">
    <property type="term" value="F:metal ion binding"/>
    <property type="evidence" value="ECO:0007669"/>
    <property type="project" value="UniProtKB-KW"/>
</dbReference>
<keyword evidence="9" id="KW-0408">Iron</keyword>
<name>A0A261XW44_9FUNG</name>
<evidence type="ECO:0000256" key="9">
    <source>
        <dbReference type="ARBA" id="ARBA00023004"/>
    </source>
</evidence>
<dbReference type="Gene3D" id="3.90.380.10">
    <property type="entry name" value="Naphthalene 1,2-dioxygenase Alpha Subunit, Chain A, domain 1"/>
    <property type="match status" value="1"/>
</dbReference>
<evidence type="ECO:0000256" key="4">
    <source>
        <dbReference type="ARBA" id="ARBA00022692"/>
    </source>
</evidence>
<keyword evidence="5" id="KW-0001">2Fe-2S</keyword>
<reference evidence="18 19" key="1">
    <citation type="journal article" date="2017" name="Mycologia">
        <title>Bifiguratus adelaidae, gen. et sp. nov., a new member of Mucoromycotina in endophytic and soil-dwelling habitats.</title>
        <authorList>
            <person name="Torres-Cruz T.J."/>
            <person name="Billingsley Tobias T.L."/>
            <person name="Almatruk M."/>
            <person name="Hesse C."/>
            <person name="Kuske C.R."/>
            <person name="Desiro A."/>
            <person name="Benucci G.M."/>
            <person name="Bonito G."/>
            <person name="Stajich J.E."/>
            <person name="Dunlap C."/>
            <person name="Arnold A.E."/>
            <person name="Porras-Alfaro A."/>
        </authorList>
    </citation>
    <scope>NUCLEOTIDE SEQUENCE [LARGE SCALE GENOMIC DNA]</scope>
    <source>
        <strain evidence="18 19">AZ0501</strain>
    </source>
</reference>
<dbReference type="PANTHER" id="PTHR21266:SF32">
    <property type="entry name" value="CHOLESTEROL 7-DESATURASE NVD"/>
    <property type="match status" value="1"/>
</dbReference>
<evidence type="ECO:0000256" key="3">
    <source>
        <dbReference type="ARBA" id="ARBA00004972"/>
    </source>
</evidence>
<evidence type="ECO:0000256" key="10">
    <source>
        <dbReference type="ARBA" id="ARBA00023014"/>
    </source>
</evidence>
<feature type="domain" description="Rieske" evidence="17">
    <location>
        <begin position="114"/>
        <end position="232"/>
    </location>
</feature>
<evidence type="ECO:0000256" key="1">
    <source>
        <dbReference type="ARBA" id="ARBA00001962"/>
    </source>
</evidence>
<comment type="pathway">
    <text evidence="12">Steroid hormone biosynthesis; dafachronic acid biosynthesis.</text>
</comment>
<keyword evidence="6" id="KW-0479">Metal-binding</keyword>
<dbReference type="UniPathway" id="UPA01020"/>
<comment type="similarity">
    <text evidence="13">Belongs to the cholesterol 7-desaturase family.</text>
</comment>
<dbReference type="Pfam" id="PF19298">
    <property type="entry name" value="KshA_C"/>
    <property type="match status" value="1"/>
</dbReference>
<dbReference type="EC" id="1.14.19.21" evidence="14"/>
<evidence type="ECO:0000256" key="15">
    <source>
        <dbReference type="ARBA" id="ARBA00047853"/>
    </source>
</evidence>
<dbReference type="OrthoDB" id="426882at2759"/>
<dbReference type="GO" id="GO:0008203">
    <property type="term" value="P:cholesterol metabolic process"/>
    <property type="evidence" value="ECO:0007669"/>
    <property type="project" value="InterPro"/>
</dbReference>
<evidence type="ECO:0000256" key="11">
    <source>
        <dbReference type="ARBA" id="ARBA00023136"/>
    </source>
</evidence>
<evidence type="ECO:0000256" key="14">
    <source>
        <dbReference type="ARBA" id="ARBA00026095"/>
    </source>
</evidence>
<dbReference type="InterPro" id="IPR036922">
    <property type="entry name" value="Rieske_2Fe-2S_sf"/>
</dbReference>
<evidence type="ECO:0000256" key="5">
    <source>
        <dbReference type="ARBA" id="ARBA00022714"/>
    </source>
</evidence>
<evidence type="ECO:0000256" key="7">
    <source>
        <dbReference type="ARBA" id="ARBA00022989"/>
    </source>
</evidence>
<dbReference type="GO" id="GO:0016020">
    <property type="term" value="C:membrane"/>
    <property type="evidence" value="ECO:0007669"/>
    <property type="project" value="UniProtKB-SubCell"/>
</dbReference>
<keyword evidence="4" id="KW-0812">Transmembrane</keyword>
<dbReference type="AlphaFoldDB" id="A0A261XW44"/>
<keyword evidence="8" id="KW-0560">Oxidoreductase</keyword>
<evidence type="ECO:0000313" key="19">
    <source>
        <dbReference type="Proteomes" id="UP000242875"/>
    </source>
</evidence>
<evidence type="ECO:0000256" key="6">
    <source>
        <dbReference type="ARBA" id="ARBA00022723"/>
    </source>
</evidence>
<dbReference type="SUPFAM" id="SSF55961">
    <property type="entry name" value="Bet v1-like"/>
    <property type="match status" value="1"/>
</dbReference>
<keyword evidence="10" id="KW-0411">Iron-sulfur</keyword>
<comment type="pathway">
    <text evidence="3">Hormone biosynthesis.</text>
</comment>
<evidence type="ECO:0000256" key="8">
    <source>
        <dbReference type="ARBA" id="ARBA00023002"/>
    </source>
</evidence>
<evidence type="ECO:0000256" key="16">
    <source>
        <dbReference type="ARBA" id="ARBA00049548"/>
    </source>
</evidence>
<dbReference type="Pfam" id="PF00355">
    <property type="entry name" value="Rieske"/>
    <property type="match status" value="1"/>
</dbReference>
<dbReference type="PANTHER" id="PTHR21266">
    <property type="entry name" value="IRON-SULFUR DOMAIN CONTAINING PROTEIN"/>
    <property type="match status" value="1"/>
</dbReference>
<keyword evidence="19" id="KW-1185">Reference proteome</keyword>
<dbReference type="Gene3D" id="2.102.10.10">
    <property type="entry name" value="Rieske [2Fe-2S] iron-sulphur domain"/>
    <property type="match status" value="1"/>
</dbReference>
<dbReference type="SUPFAM" id="SSF50022">
    <property type="entry name" value="ISP domain"/>
    <property type="match status" value="1"/>
</dbReference>
<dbReference type="InterPro" id="IPR045605">
    <property type="entry name" value="KshA-like_C"/>
</dbReference>
<comment type="catalytic activity">
    <reaction evidence="16">
        <text>cholesterol + NADPH + O2 + H(+) = 7-dehydrocholesterol + NADP(+) + 2 H2O</text>
        <dbReference type="Rhea" id="RHEA:45024"/>
        <dbReference type="ChEBI" id="CHEBI:15377"/>
        <dbReference type="ChEBI" id="CHEBI:15378"/>
        <dbReference type="ChEBI" id="CHEBI:15379"/>
        <dbReference type="ChEBI" id="CHEBI:16113"/>
        <dbReference type="ChEBI" id="CHEBI:17759"/>
        <dbReference type="ChEBI" id="CHEBI:57783"/>
        <dbReference type="ChEBI" id="CHEBI:58349"/>
        <dbReference type="EC" id="1.14.19.21"/>
    </reaction>
    <physiologicalReaction direction="left-to-right" evidence="16">
        <dbReference type="Rhea" id="RHEA:45025"/>
    </physiologicalReaction>
</comment>
<accession>A0A261XW44</accession>
<dbReference type="GO" id="GO:0005737">
    <property type="term" value="C:cytoplasm"/>
    <property type="evidence" value="ECO:0007669"/>
    <property type="project" value="TreeGrafter"/>
</dbReference>
<proteinExistence type="inferred from homology"/>